<feature type="chain" id="PRO_5045578425" evidence="2">
    <location>
        <begin position="23"/>
        <end position="182"/>
    </location>
</feature>
<feature type="compositionally biased region" description="Low complexity" evidence="1">
    <location>
        <begin position="99"/>
        <end position="108"/>
    </location>
</feature>
<dbReference type="Pfam" id="PF10986">
    <property type="entry name" value="ZrgA"/>
    <property type="match status" value="1"/>
</dbReference>
<dbReference type="Proteomes" id="UP000802098">
    <property type="component" value="Unassembled WGS sequence"/>
</dbReference>
<gene>
    <name evidence="3" type="ORF">G7087_01210</name>
</gene>
<feature type="signal peptide" evidence="2">
    <location>
        <begin position="1"/>
        <end position="22"/>
    </location>
</feature>
<keyword evidence="2" id="KW-0732">Signal</keyword>
<keyword evidence="4" id="KW-1185">Reference proteome</keyword>
<sequence>MKHLLRRGAILVSTLAASAAMAAPPHEHGVARLDVAVEPGRITLMLEMPLDTLVGFERAPRNDAERAAARTALARLADAAKLWRPDPAAGCGPAQAEIDGGPLAPGHAHGADHDHAHGDDGHADADASYTLECAAAERAAFVDTGLLESFPRLRIVHVQVATPKGQWKAMLSRPMTRLPLVR</sequence>
<proteinExistence type="predicted"/>
<evidence type="ECO:0000256" key="2">
    <source>
        <dbReference type="SAM" id="SignalP"/>
    </source>
</evidence>
<organism evidence="3 4">
    <name type="scientific">Rubrivivax benzoatilyticus</name>
    <dbReference type="NCBI Taxonomy" id="316997"/>
    <lineage>
        <taxon>Bacteria</taxon>
        <taxon>Pseudomonadati</taxon>
        <taxon>Pseudomonadota</taxon>
        <taxon>Betaproteobacteria</taxon>
        <taxon>Burkholderiales</taxon>
        <taxon>Sphaerotilaceae</taxon>
        <taxon>Rubrivivax</taxon>
    </lineage>
</organism>
<evidence type="ECO:0000313" key="4">
    <source>
        <dbReference type="Proteomes" id="UP000802098"/>
    </source>
</evidence>
<dbReference type="InterPro" id="IPR021253">
    <property type="entry name" value="ZrgA-like"/>
</dbReference>
<name>A0ABX0HTN6_9BURK</name>
<reference evidence="3 4" key="1">
    <citation type="submission" date="2020-03" db="EMBL/GenBank/DDBJ databases">
        <title>Rubrivivax benzoatilyticus JA2 (sequenced after 10 years sub-culturing).</title>
        <authorList>
            <person name="Gupta D."/>
            <person name="Chintalapati S."/>
            <person name="Chintalapati V.R."/>
        </authorList>
    </citation>
    <scope>NUCLEOTIDE SEQUENCE [LARGE SCALE GENOMIC DNA]</scope>
    <source>
        <strain evidence="3 4">JA2-Mal</strain>
    </source>
</reference>
<evidence type="ECO:0000313" key="3">
    <source>
        <dbReference type="EMBL" id="NHK96986.1"/>
    </source>
</evidence>
<feature type="region of interest" description="Disordered" evidence="1">
    <location>
        <begin position="88"/>
        <end position="123"/>
    </location>
</feature>
<evidence type="ECO:0000256" key="1">
    <source>
        <dbReference type="SAM" id="MobiDB-lite"/>
    </source>
</evidence>
<dbReference type="EMBL" id="JAAOCD010000001">
    <property type="protein sequence ID" value="NHK96986.1"/>
    <property type="molecule type" value="Genomic_DNA"/>
</dbReference>
<accession>A0ABX0HTN6</accession>
<comment type="caution">
    <text evidence="3">The sequence shown here is derived from an EMBL/GenBank/DDBJ whole genome shotgun (WGS) entry which is preliminary data.</text>
</comment>
<dbReference type="RefSeq" id="WP_009858633.1">
    <property type="nucleotide sequence ID" value="NZ_JAAOCD010000001.1"/>
</dbReference>
<feature type="compositionally biased region" description="Basic and acidic residues" evidence="1">
    <location>
        <begin position="109"/>
        <end position="123"/>
    </location>
</feature>
<protein>
    <submittedName>
        <fullName evidence="3">DUF2796 domain-containing protein</fullName>
    </submittedName>
</protein>